<dbReference type="AlphaFoldDB" id="A0A1A8MJ27"/>
<accession>A0A1A8MJ27</accession>
<feature type="non-terminal residue" evidence="2">
    <location>
        <position position="1"/>
    </location>
</feature>
<sequence length="64" mass="7486">SHSGEIHLLQQHKHLENRKKKDNNKITGKHTKAVSYDCNLSNERKLVFPELCSIRDTDILMCIR</sequence>
<name>A0A1A8MJ27_9TELE</name>
<dbReference type="EMBL" id="HAEF01015235">
    <property type="protein sequence ID" value="SBR56394.1"/>
    <property type="molecule type" value="Transcribed_RNA"/>
</dbReference>
<evidence type="ECO:0000313" key="2">
    <source>
        <dbReference type="EMBL" id="SBR56394.1"/>
    </source>
</evidence>
<feature type="compositionally biased region" description="Basic residues" evidence="1">
    <location>
        <begin position="10"/>
        <end position="28"/>
    </location>
</feature>
<proteinExistence type="predicted"/>
<protein>
    <submittedName>
        <fullName evidence="2">Solute carrier family 19 (Thiamine transporter), member 2</fullName>
    </submittedName>
</protein>
<feature type="region of interest" description="Disordered" evidence="1">
    <location>
        <begin position="1"/>
        <end position="28"/>
    </location>
</feature>
<reference evidence="2" key="2">
    <citation type="submission" date="2016-06" db="EMBL/GenBank/DDBJ databases">
        <title>The genome of a short-lived fish provides insights into sex chromosome evolution and the genetic control of aging.</title>
        <authorList>
            <person name="Reichwald K."/>
            <person name="Felder M."/>
            <person name="Petzold A."/>
            <person name="Koch P."/>
            <person name="Groth M."/>
            <person name="Platzer M."/>
        </authorList>
    </citation>
    <scope>NUCLEOTIDE SEQUENCE</scope>
    <source>
        <tissue evidence="2">Brain</tissue>
    </source>
</reference>
<feature type="non-terminal residue" evidence="2">
    <location>
        <position position="64"/>
    </location>
</feature>
<evidence type="ECO:0000256" key="1">
    <source>
        <dbReference type="SAM" id="MobiDB-lite"/>
    </source>
</evidence>
<gene>
    <name evidence="2" type="primary">SLC19A2</name>
</gene>
<reference evidence="2" key="1">
    <citation type="submission" date="2016-05" db="EMBL/GenBank/DDBJ databases">
        <authorList>
            <person name="Lavstsen T."/>
            <person name="Jespersen J.S."/>
        </authorList>
    </citation>
    <scope>NUCLEOTIDE SEQUENCE</scope>
    <source>
        <tissue evidence="2">Brain</tissue>
    </source>
</reference>
<organism evidence="2">
    <name type="scientific">Nothobranchius pienaari</name>
    <dbReference type="NCBI Taxonomy" id="704102"/>
    <lineage>
        <taxon>Eukaryota</taxon>
        <taxon>Metazoa</taxon>
        <taxon>Chordata</taxon>
        <taxon>Craniata</taxon>
        <taxon>Vertebrata</taxon>
        <taxon>Euteleostomi</taxon>
        <taxon>Actinopterygii</taxon>
        <taxon>Neopterygii</taxon>
        <taxon>Teleostei</taxon>
        <taxon>Neoteleostei</taxon>
        <taxon>Acanthomorphata</taxon>
        <taxon>Ovalentaria</taxon>
        <taxon>Atherinomorphae</taxon>
        <taxon>Cyprinodontiformes</taxon>
        <taxon>Nothobranchiidae</taxon>
        <taxon>Nothobranchius</taxon>
    </lineage>
</organism>